<feature type="region of interest" description="Disordered" evidence="1">
    <location>
        <begin position="140"/>
        <end position="159"/>
    </location>
</feature>
<dbReference type="OrthoDB" id="2362173at2759"/>
<evidence type="ECO:0000256" key="1">
    <source>
        <dbReference type="SAM" id="MobiDB-lite"/>
    </source>
</evidence>
<feature type="region of interest" description="Disordered" evidence="1">
    <location>
        <begin position="212"/>
        <end position="231"/>
    </location>
</feature>
<sequence length="318" mass="36335">MNGDNVSEISSPTLCNGCENNKNSLDNNKSYSLLNYHQITAAQNELISVQRSLIRELLKNSKEFQEKFGNNYDTKNSNHQEQQQTNKGGMECDAMQTDVESIRDEICFVKSFRDLVKGSNGKEKVNNNMKFGNVTSIKNNKRNDYTFDQNEQDDQDTGFSYSENFSQNHYTSSQIKEYSSSQIKENDNFVDTSTNTTNVPCIINEFPNNRNNNFGSFEQTDNLSSTSTPFPNNNDYSRNYNESNEINNNNNNNNGDFFGEYRGFNSIYVGIGKENIDVQQLKQCLEGNFGPVRFIRIIRNKVTTKNKTPSTPLAFIFT</sequence>
<feature type="compositionally biased region" description="Polar residues" evidence="1">
    <location>
        <begin position="71"/>
        <end position="87"/>
    </location>
</feature>
<evidence type="ECO:0000313" key="2">
    <source>
        <dbReference type="EMBL" id="RIA96042.1"/>
    </source>
</evidence>
<evidence type="ECO:0000313" key="3">
    <source>
        <dbReference type="Proteomes" id="UP000265703"/>
    </source>
</evidence>
<name>A0A397TDN7_9GLOM</name>
<reference evidence="2 3" key="1">
    <citation type="submission" date="2018-06" db="EMBL/GenBank/DDBJ databases">
        <title>Comparative genomics reveals the genomic features of Rhizophagus irregularis, R. cerebriforme, R. diaphanum and Gigaspora rosea, and their symbiotic lifestyle signature.</title>
        <authorList>
            <person name="Morin E."/>
            <person name="San Clemente H."/>
            <person name="Chen E.C.H."/>
            <person name="De La Providencia I."/>
            <person name="Hainaut M."/>
            <person name="Kuo A."/>
            <person name="Kohler A."/>
            <person name="Murat C."/>
            <person name="Tang N."/>
            <person name="Roy S."/>
            <person name="Loubradou J."/>
            <person name="Henrissat B."/>
            <person name="Grigoriev I.V."/>
            <person name="Corradi N."/>
            <person name="Roux C."/>
            <person name="Martin F.M."/>
        </authorList>
    </citation>
    <scope>NUCLEOTIDE SEQUENCE [LARGE SCALE GENOMIC DNA]</scope>
    <source>
        <strain evidence="2 3">DAOM 227022</strain>
    </source>
</reference>
<comment type="caution">
    <text evidence="2">The sequence shown here is derived from an EMBL/GenBank/DDBJ whole genome shotgun (WGS) entry which is preliminary data.</text>
</comment>
<dbReference type="AlphaFoldDB" id="A0A397TDN7"/>
<dbReference type="Proteomes" id="UP000265703">
    <property type="component" value="Unassembled WGS sequence"/>
</dbReference>
<dbReference type="EMBL" id="QKYT01000051">
    <property type="protein sequence ID" value="RIA96042.1"/>
    <property type="molecule type" value="Genomic_DNA"/>
</dbReference>
<proteinExistence type="predicted"/>
<feature type="compositionally biased region" description="Polar residues" evidence="1">
    <location>
        <begin position="214"/>
        <end position="231"/>
    </location>
</feature>
<protein>
    <submittedName>
        <fullName evidence="2">Uncharacterized protein</fullName>
    </submittedName>
</protein>
<feature type="region of interest" description="Disordered" evidence="1">
    <location>
        <begin position="68"/>
        <end position="91"/>
    </location>
</feature>
<keyword evidence="3" id="KW-1185">Reference proteome</keyword>
<gene>
    <name evidence="2" type="ORF">C1645_755862</name>
</gene>
<accession>A0A397TDN7</accession>
<organism evidence="2 3">
    <name type="scientific">Glomus cerebriforme</name>
    <dbReference type="NCBI Taxonomy" id="658196"/>
    <lineage>
        <taxon>Eukaryota</taxon>
        <taxon>Fungi</taxon>
        <taxon>Fungi incertae sedis</taxon>
        <taxon>Mucoromycota</taxon>
        <taxon>Glomeromycotina</taxon>
        <taxon>Glomeromycetes</taxon>
        <taxon>Glomerales</taxon>
        <taxon>Glomeraceae</taxon>
        <taxon>Glomus</taxon>
    </lineage>
</organism>